<reference evidence="1" key="3">
    <citation type="journal article" date="2017" name="Nature">
        <title>Genome sequence of the progenitor of the wheat D genome Aegilops tauschii.</title>
        <authorList>
            <person name="Luo M.C."/>
            <person name="Gu Y.Q."/>
            <person name="Puiu D."/>
            <person name="Wang H."/>
            <person name="Twardziok S.O."/>
            <person name="Deal K.R."/>
            <person name="Huo N."/>
            <person name="Zhu T."/>
            <person name="Wang L."/>
            <person name="Wang Y."/>
            <person name="McGuire P.E."/>
            <person name="Liu S."/>
            <person name="Long H."/>
            <person name="Ramasamy R.K."/>
            <person name="Rodriguez J.C."/>
            <person name="Van S.L."/>
            <person name="Yuan L."/>
            <person name="Wang Z."/>
            <person name="Xia Z."/>
            <person name="Xiao L."/>
            <person name="Anderson O.D."/>
            <person name="Ouyang S."/>
            <person name="Liang Y."/>
            <person name="Zimin A.V."/>
            <person name="Pertea G."/>
            <person name="Qi P."/>
            <person name="Bennetzen J.L."/>
            <person name="Dai X."/>
            <person name="Dawson M.W."/>
            <person name="Muller H.G."/>
            <person name="Kugler K."/>
            <person name="Rivarola-Duarte L."/>
            <person name="Spannagl M."/>
            <person name="Mayer K.F.X."/>
            <person name="Lu F.H."/>
            <person name="Bevan M.W."/>
            <person name="Leroy P."/>
            <person name="Li P."/>
            <person name="You F.M."/>
            <person name="Sun Q."/>
            <person name="Liu Z."/>
            <person name="Lyons E."/>
            <person name="Wicker T."/>
            <person name="Salzberg S.L."/>
            <person name="Devos K.M."/>
            <person name="Dvorak J."/>
        </authorList>
    </citation>
    <scope>NUCLEOTIDE SEQUENCE [LARGE SCALE GENOMIC DNA]</scope>
    <source>
        <strain evidence="1">cv. AL8/78</strain>
    </source>
</reference>
<dbReference type="AlphaFoldDB" id="A0A453KKE1"/>
<protein>
    <submittedName>
        <fullName evidence="1">Uncharacterized protein</fullName>
    </submittedName>
</protein>
<reference evidence="2" key="2">
    <citation type="journal article" date="2017" name="Nat. Plants">
        <title>The Aegilops tauschii genome reveals multiple impacts of transposons.</title>
        <authorList>
            <person name="Zhao G."/>
            <person name="Zou C."/>
            <person name="Li K."/>
            <person name="Wang K."/>
            <person name="Li T."/>
            <person name="Gao L."/>
            <person name="Zhang X."/>
            <person name="Wang H."/>
            <person name="Yang Z."/>
            <person name="Liu X."/>
            <person name="Jiang W."/>
            <person name="Mao L."/>
            <person name="Kong X."/>
            <person name="Jiao Y."/>
            <person name="Jia J."/>
        </authorList>
    </citation>
    <scope>NUCLEOTIDE SEQUENCE [LARGE SCALE GENOMIC DNA]</scope>
    <source>
        <strain evidence="2">cv. AL8/78</strain>
    </source>
</reference>
<accession>A0A453KKE1</accession>
<reference evidence="1" key="5">
    <citation type="journal article" date="2021" name="G3 (Bethesda)">
        <title>Aegilops tauschii genome assembly Aet v5.0 features greater sequence contiguity and improved annotation.</title>
        <authorList>
            <person name="Wang L."/>
            <person name="Zhu T."/>
            <person name="Rodriguez J.C."/>
            <person name="Deal K.R."/>
            <person name="Dubcovsky J."/>
            <person name="McGuire P.E."/>
            <person name="Lux T."/>
            <person name="Spannagl M."/>
            <person name="Mayer K.F.X."/>
            <person name="Baldrich P."/>
            <person name="Meyers B.C."/>
            <person name="Huo N."/>
            <person name="Gu Y.Q."/>
            <person name="Zhou H."/>
            <person name="Devos K.M."/>
            <person name="Bennetzen J.L."/>
            <person name="Unver T."/>
            <person name="Budak H."/>
            <person name="Gulick P.J."/>
            <person name="Galiba G."/>
            <person name="Kalapos B."/>
            <person name="Nelson D.R."/>
            <person name="Li P."/>
            <person name="You F.M."/>
            <person name="Luo M.C."/>
            <person name="Dvorak J."/>
        </authorList>
    </citation>
    <scope>NUCLEOTIDE SEQUENCE [LARGE SCALE GENOMIC DNA]</scope>
    <source>
        <strain evidence="1">cv. AL8/78</strain>
    </source>
</reference>
<organism evidence="1 2">
    <name type="scientific">Aegilops tauschii subsp. strangulata</name>
    <name type="common">Goatgrass</name>
    <dbReference type="NCBI Taxonomy" id="200361"/>
    <lineage>
        <taxon>Eukaryota</taxon>
        <taxon>Viridiplantae</taxon>
        <taxon>Streptophyta</taxon>
        <taxon>Embryophyta</taxon>
        <taxon>Tracheophyta</taxon>
        <taxon>Spermatophyta</taxon>
        <taxon>Magnoliopsida</taxon>
        <taxon>Liliopsida</taxon>
        <taxon>Poales</taxon>
        <taxon>Poaceae</taxon>
        <taxon>BOP clade</taxon>
        <taxon>Pooideae</taxon>
        <taxon>Triticodae</taxon>
        <taxon>Triticeae</taxon>
        <taxon>Triticinae</taxon>
        <taxon>Aegilops</taxon>
    </lineage>
</organism>
<evidence type="ECO:0000313" key="2">
    <source>
        <dbReference type="Proteomes" id="UP000015105"/>
    </source>
</evidence>
<dbReference type="Proteomes" id="UP000015105">
    <property type="component" value="Chromosome 5D"/>
</dbReference>
<dbReference type="EnsemblPlants" id="AET5Gv20443400.1">
    <property type="protein sequence ID" value="AET5Gv20443400.1"/>
    <property type="gene ID" value="AET5Gv20443400"/>
</dbReference>
<reference evidence="1" key="4">
    <citation type="submission" date="2019-03" db="UniProtKB">
        <authorList>
            <consortium name="EnsemblPlants"/>
        </authorList>
    </citation>
    <scope>IDENTIFICATION</scope>
</reference>
<keyword evidence="2" id="KW-1185">Reference proteome</keyword>
<name>A0A453KKE1_AEGTS</name>
<reference evidence="2" key="1">
    <citation type="journal article" date="2014" name="Science">
        <title>Ancient hybridizations among the ancestral genomes of bread wheat.</title>
        <authorList>
            <consortium name="International Wheat Genome Sequencing Consortium,"/>
            <person name="Marcussen T."/>
            <person name="Sandve S.R."/>
            <person name="Heier L."/>
            <person name="Spannagl M."/>
            <person name="Pfeifer M."/>
            <person name="Jakobsen K.S."/>
            <person name="Wulff B.B."/>
            <person name="Steuernagel B."/>
            <person name="Mayer K.F."/>
            <person name="Olsen O.A."/>
        </authorList>
    </citation>
    <scope>NUCLEOTIDE SEQUENCE [LARGE SCALE GENOMIC DNA]</scope>
    <source>
        <strain evidence="2">cv. AL8/78</strain>
    </source>
</reference>
<proteinExistence type="predicted"/>
<dbReference type="Gramene" id="AET5Gv20443400.1">
    <property type="protein sequence ID" value="AET5Gv20443400.1"/>
    <property type="gene ID" value="AET5Gv20443400"/>
</dbReference>
<sequence>MYYHIKIRKNVSWQPSARGISQRPPPPGR</sequence>
<evidence type="ECO:0000313" key="1">
    <source>
        <dbReference type="EnsemblPlants" id="AET5Gv20443400.1"/>
    </source>
</evidence>